<feature type="transmembrane region" description="Helical" evidence="5">
    <location>
        <begin position="39"/>
        <end position="67"/>
    </location>
</feature>
<feature type="transmembrane region" description="Helical" evidence="5">
    <location>
        <begin position="7"/>
        <end position="33"/>
    </location>
</feature>
<dbReference type="AlphaFoldDB" id="A0A497JIA8"/>
<proteinExistence type="inferred from homology"/>
<dbReference type="InterPro" id="IPR002781">
    <property type="entry name" value="TM_pro_TauE-like"/>
</dbReference>
<dbReference type="InterPro" id="IPR051598">
    <property type="entry name" value="TSUP/Inactive_protease-like"/>
</dbReference>
<sequence>MISLLYILALLITGALVGIVSGLLGVGGCFIMVPVQYWILTAMGIDATIAIRVAFGTNLLVVFPTALSGSFKHHKKGAVLWKQAIILGLTSMLFTFAGAYLASILSGAILKAIFGLAILLGALRMATAHPIRIEGEAHANPVTYILLGIIFGFVTGLIGIGGGVLMVPLMVIFLNYHMHEAVGTSTAVMIFTSLGGAIAYMLYGLNASGLPPYSIGYVNLLQWVLLAGTSIPMAQIGAHLAHKINPKSLKWIFIVVMVYMGLKMLGVFSWLNLPI</sequence>
<name>A0A497JIA8_9ARCH</name>
<evidence type="ECO:0000256" key="2">
    <source>
        <dbReference type="ARBA" id="ARBA00022692"/>
    </source>
</evidence>
<comment type="subcellular location">
    <subcellularLocation>
        <location evidence="5">Cell membrane</location>
        <topology evidence="5">Multi-pass membrane protein</topology>
    </subcellularLocation>
    <subcellularLocation>
        <location evidence="1">Membrane</location>
        <topology evidence="1">Multi-pass membrane protein</topology>
    </subcellularLocation>
</comment>
<dbReference type="Proteomes" id="UP000278031">
    <property type="component" value="Unassembled WGS sequence"/>
</dbReference>
<evidence type="ECO:0000256" key="5">
    <source>
        <dbReference type="RuleBase" id="RU363041"/>
    </source>
</evidence>
<reference evidence="6 7" key="1">
    <citation type="submission" date="2018-06" db="EMBL/GenBank/DDBJ databases">
        <title>Extensive metabolic versatility and redundancy in microbially diverse, dynamic hydrothermal sediments.</title>
        <authorList>
            <person name="Dombrowski N."/>
            <person name="Teske A."/>
            <person name="Baker B.J."/>
        </authorList>
    </citation>
    <scope>NUCLEOTIDE SEQUENCE [LARGE SCALE GENOMIC DNA]</scope>
    <source>
        <strain evidence="6">B51_G17</strain>
    </source>
</reference>
<feature type="transmembrane region" description="Helical" evidence="5">
    <location>
        <begin position="186"/>
        <end position="205"/>
    </location>
</feature>
<feature type="transmembrane region" description="Helical" evidence="5">
    <location>
        <begin position="217"/>
        <end position="239"/>
    </location>
</feature>
<feature type="transmembrane region" description="Helical" evidence="5">
    <location>
        <begin position="104"/>
        <end position="123"/>
    </location>
</feature>
<feature type="transmembrane region" description="Helical" evidence="5">
    <location>
        <begin position="144"/>
        <end position="174"/>
    </location>
</feature>
<evidence type="ECO:0000256" key="1">
    <source>
        <dbReference type="ARBA" id="ARBA00004141"/>
    </source>
</evidence>
<dbReference type="PANTHER" id="PTHR43701">
    <property type="entry name" value="MEMBRANE TRANSPORTER PROTEIN MJ0441-RELATED"/>
    <property type="match status" value="1"/>
</dbReference>
<evidence type="ECO:0000256" key="3">
    <source>
        <dbReference type="ARBA" id="ARBA00022989"/>
    </source>
</evidence>
<organism evidence="6 7">
    <name type="scientific">Candidatus Iainarchaeum sp</name>
    <dbReference type="NCBI Taxonomy" id="3101447"/>
    <lineage>
        <taxon>Archaea</taxon>
        <taxon>Candidatus Iainarchaeota</taxon>
        <taxon>Candidatus Iainarchaeia</taxon>
        <taxon>Candidatus Iainarchaeales</taxon>
        <taxon>Candidatus Iainarchaeaceae</taxon>
        <taxon>Candidatus Iainarchaeum</taxon>
    </lineage>
</organism>
<gene>
    <name evidence="6" type="ORF">DRO04_00405</name>
</gene>
<dbReference type="Pfam" id="PF01925">
    <property type="entry name" value="TauE"/>
    <property type="match status" value="1"/>
</dbReference>
<protein>
    <recommendedName>
        <fullName evidence="5">Probable membrane transporter protein</fullName>
    </recommendedName>
</protein>
<keyword evidence="4 5" id="KW-0472">Membrane</keyword>
<dbReference type="PANTHER" id="PTHR43701:SF2">
    <property type="entry name" value="MEMBRANE TRANSPORTER PROTEIN YJNA-RELATED"/>
    <property type="match status" value="1"/>
</dbReference>
<keyword evidence="5" id="KW-1003">Cell membrane</keyword>
<dbReference type="EMBL" id="QMWP01000007">
    <property type="protein sequence ID" value="RLG71161.1"/>
    <property type="molecule type" value="Genomic_DNA"/>
</dbReference>
<accession>A0A497JIA8</accession>
<feature type="transmembrane region" description="Helical" evidence="5">
    <location>
        <begin position="79"/>
        <end position="98"/>
    </location>
</feature>
<evidence type="ECO:0000313" key="7">
    <source>
        <dbReference type="Proteomes" id="UP000278031"/>
    </source>
</evidence>
<feature type="transmembrane region" description="Helical" evidence="5">
    <location>
        <begin position="251"/>
        <end position="273"/>
    </location>
</feature>
<comment type="caution">
    <text evidence="6">The sequence shown here is derived from an EMBL/GenBank/DDBJ whole genome shotgun (WGS) entry which is preliminary data.</text>
</comment>
<keyword evidence="2 5" id="KW-0812">Transmembrane</keyword>
<keyword evidence="3 5" id="KW-1133">Transmembrane helix</keyword>
<comment type="similarity">
    <text evidence="5">Belongs to the 4-toluene sulfonate uptake permease (TSUP) (TC 2.A.102) family.</text>
</comment>
<dbReference type="GO" id="GO:0005886">
    <property type="term" value="C:plasma membrane"/>
    <property type="evidence" value="ECO:0007669"/>
    <property type="project" value="UniProtKB-SubCell"/>
</dbReference>
<evidence type="ECO:0000256" key="4">
    <source>
        <dbReference type="ARBA" id="ARBA00023136"/>
    </source>
</evidence>
<evidence type="ECO:0000313" key="6">
    <source>
        <dbReference type="EMBL" id="RLG71161.1"/>
    </source>
</evidence>